<evidence type="ECO:0000313" key="3">
    <source>
        <dbReference type="Proteomes" id="UP000019254"/>
    </source>
</evidence>
<dbReference type="PATRIC" id="fig|1265820.5.peg.242"/>
<dbReference type="EMBL" id="AODE01000004">
    <property type="protein sequence ID" value="EUJ32564.1"/>
    <property type="molecule type" value="Genomic_DNA"/>
</dbReference>
<evidence type="ECO:0000313" key="2">
    <source>
        <dbReference type="EMBL" id="EUJ32564.1"/>
    </source>
</evidence>
<protein>
    <submittedName>
        <fullName evidence="2">Accessory gene regulator protein C</fullName>
    </submittedName>
</protein>
<feature type="transmembrane region" description="Helical" evidence="1">
    <location>
        <begin position="78"/>
        <end position="98"/>
    </location>
</feature>
<comment type="caution">
    <text evidence="2">The sequence shown here is derived from an EMBL/GenBank/DDBJ whole genome shotgun (WGS) entry which is preliminary data.</text>
</comment>
<feature type="transmembrane region" description="Helical" evidence="1">
    <location>
        <begin position="35"/>
        <end position="51"/>
    </location>
</feature>
<keyword evidence="1" id="KW-0812">Transmembrane</keyword>
<dbReference type="RefSeq" id="WP_036076750.1">
    <property type="nucleotide sequence ID" value="NZ_AODE01000004.1"/>
</dbReference>
<keyword evidence="3" id="KW-1185">Reference proteome</keyword>
<dbReference type="PANTHER" id="PTHR40448:SF1">
    <property type="entry name" value="TWO-COMPONENT SENSOR HISTIDINE KINASE"/>
    <property type="match status" value="1"/>
</dbReference>
<accession>W7BZF3</accession>
<dbReference type="AlphaFoldDB" id="W7BZF3"/>
<feature type="transmembrane region" description="Helical" evidence="1">
    <location>
        <begin position="155"/>
        <end position="174"/>
    </location>
</feature>
<organism evidence="2 3">
    <name type="scientific">Listeria cornellensis FSL F6-0969</name>
    <dbReference type="NCBI Taxonomy" id="1265820"/>
    <lineage>
        <taxon>Bacteria</taxon>
        <taxon>Bacillati</taxon>
        <taxon>Bacillota</taxon>
        <taxon>Bacilli</taxon>
        <taxon>Bacillales</taxon>
        <taxon>Listeriaceae</taxon>
        <taxon>Listeria</taxon>
    </lineage>
</organism>
<dbReference type="Proteomes" id="UP000019254">
    <property type="component" value="Unassembled WGS sequence"/>
</dbReference>
<dbReference type="STRING" id="1265820.PCORN_01240"/>
<reference evidence="2 3" key="1">
    <citation type="journal article" date="2014" name="Int. J. Syst. Evol. Microbiol.">
        <title>Listeria floridensis sp. nov., Listeria aquatica sp. nov., Listeria cornellensis sp. nov., Listeria riparia sp. nov. and Listeria grandensis sp. nov., from agricultural and natural environments.</title>
        <authorList>
            <person name="den Bakker H.C."/>
            <person name="Warchocki S."/>
            <person name="Wright E.M."/>
            <person name="Allred A.F."/>
            <person name="Ahlstrom C."/>
            <person name="Manuel C.S."/>
            <person name="Stasiewicz M.J."/>
            <person name="Burrell A."/>
            <person name="Roof S."/>
            <person name="Strawn L."/>
            <person name="Fortes E.D."/>
            <person name="Nightingale K.K."/>
            <person name="Kephart D."/>
            <person name="Wiedmann M."/>
        </authorList>
    </citation>
    <scope>NUCLEOTIDE SEQUENCE [LARGE SCALE GENOMIC DNA]</scope>
    <source>
        <strain evidence="3">FSL F6-969</strain>
    </source>
</reference>
<feature type="transmembrane region" description="Helical" evidence="1">
    <location>
        <begin position="186"/>
        <end position="209"/>
    </location>
</feature>
<evidence type="ECO:0000256" key="1">
    <source>
        <dbReference type="SAM" id="Phobius"/>
    </source>
</evidence>
<dbReference type="OrthoDB" id="2360799at2"/>
<dbReference type="GO" id="GO:0042802">
    <property type="term" value="F:identical protein binding"/>
    <property type="evidence" value="ECO:0007669"/>
    <property type="project" value="TreeGrafter"/>
</dbReference>
<name>W7BZF3_9LIST</name>
<sequence length="301" mass="34818">MGLESFLLTIMLIVFQIYCIVVSVNILSNKVFSKRFVFIMGLLLGVSGTTLFFYAEYYSLVFIAGILMLALRWKKKRWFVCIVTPLVTLFLLVIISYLMDAVLIGVFQLNNILWNNGIVTNIVYCTILLILTHVISAGVNRLIRSKPYKTTINKNVYLFASILVITVVIIYSFIYIESIYQFPSEIIFFNGILFMTLLCMIAATTFTLVKINQRHVEIEKEKTEKRQLTKYTLALEKLSNEMSDFNHDYINILASLHGYIEKGDQLLLKNYFQETIQPLNQALINNKNQLSEYTNRKDLTQ</sequence>
<keyword evidence="1" id="KW-0472">Membrane</keyword>
<feature type="transmembrane region" description="Helical" evidence="1">
    <location>
        <begin position="6"/>
        <end position="28"/>
    </location>
</feature>
<keyword evidence="1" id="KW-1133">Transmembrane helix</keyword>
<dbReference type="PANTHER" id="PTHR40448">
    <property type="entry name" value="TWO-COMPONENT SENSOR HISTIDINE KINASE"/>
    <property type="match status" value="1"/>
</dbReference>
<proteinExistence type="predicted"/>
<gene>
    <name evidence="2" type="ORF">PCORN_01240</name>
</gene>
<feature type="transmembrane region" description="Helical" evidence="1">
    <location>
        <begin position="118"/>
        <end position="143"/>
    </location>
</feature>